<dbReference type="KEGG" id="slom:PXH66_07370"/>
<reference evidence="1" key="1">
    <citation type="submission" date="2023-03" db="EMBL/GenBank/DDBJ databases">
        <title>Lomoglobus Profundus gen. nov., sp. nov., a novel member of the phylum Verrucomicrobia, isolated from deep-marine sediment of South China Sea.</title>
        <authorList>
            <person name="Ahmad T."/>
            <person name="Ishaq S.E."/>
            <person name="Wang F."/>
        </authorList>
    </citation>
    <scope>NUCLEOTIDE SEQUENCE</scope>
    <source>
        <strain evidence="1">LMO-M01</strain>
    </source>
</reference>
<sequence length="454" mass="49876">MCFRSPLKCHFGVFLGLAISLFAQDQSKPFRLFVGVDLLIKSPDESYRQVDSIKSDQVVLAEEGLPQIKLRDAGAFSWDRSTKISRAPIVIADFEQHRAYTLRNDKAMQYMNTQNHMAIYQQEKTDAARLERSDKASVQQAARTAQGYVDQAIKDGMIVNERTIEAVAAFNASADADLLVATDDMSDQFFETDSITSDQTFLDRAQSAASEGGHDALDLEFKISSPVPIANAYAVIMGAVTQDEEKGVITFYHPIGAVGPQPRKIKIRKTGFKPGFTIEDVQLHLYVHGKELATNLSERAIDMTREQAREFLLLSHLADHTLDTVDPEAVWTLVPATLLAAKDGASFNYPVIVNVDSDGSVISIHDSETDARAYLAEIHNASDLRSKATPGKTAGSLSEAVRTASRDVPVTIDQTGRLPDNVVAAMREMIFLPALELGVPLPGTTRVNLADFFR</sequence>
<evidence type="ECO:0000313" key="2">
    <source>
        <dbReference type="Proteomes" id="UP001218638"/>
    </source>
</evidence>
<accession>A0AAF0CRD6</accession>
<keyword evidence="2" id="KW-1185">Reference proteome</keyword>
<protein>
    <submittedName>
        <fullName evidence="1">Uncharacterized protein</fullName>
    </submittedName>
</protein>
<dbReference type="Proteomes" id="UP001218638">
    <property type="component" value="Chromosome"/>
</dbReference>
<proteinExistence type="predicted"/>
<evidence type="ECO:0000313" key="1">
    <source>
        <dbReference type="EMBL" id="WED66668.1"/>
    </source>
</evidence>
<dbReference type="RefSeq" id="WP_330928830.1">
    <property type="nucleotide sequence ID" value="NZ_CP119075.1"/>
</dbReference>
<gene>
    <name evidence="1" type="ORF">PXH66_07370</name>
</gene>
<name>A0AAF0CRD6_9BACT</name>
<dbReference type="EMBL" id="CP119075">
    <property type="protein sequence ID" value="WED66668.1"/>
    <property type="molecule type" value="Genomic_DNA"/>
</dbReference>
<organism evidence="1 2">
    <name type="scientific">Synoicihabitans lomoniglobus</name>
    <dbReference type="NCBI Taxonomy" id="2909285"/>
    <lineage>
        <taxon>Bacteria</taxon>
        <taxon>Pseudomonadati</taxon>
        <taxon>Verrucomicrobiota</taxon>
        <taxon>Opitutia</taxon>
        <taxon>Opitutales</taxon>
        <taxon>Opitutaceae</taxon>
        <taxon>Synoicihabitans</taxon>
    </lineage>
</organism>
<dbReference type="AlphaFoldDB" id="A0AAF0CRD6"/>